<feature type="transmembrane region" description="Helical" evidence="5">
    <location>
        <begin position="305"/>
        <end position="324"/>
    </location>
</feature>
<name>A0ABT5GDC1_9MICO</name>
<feature type="transmembrane region" description="Helical" evidence="5">
    <location>
        <begin position="25"/>
        <end position="44"/>
    </location>
</feature>
<dbReference type="Proteomes" id="UP001150259">
    <property type="component" value="Unassembled WGS sequence"/>
</dbReference>
<proteinExistence type="predicted"/>
<dbReference type="RefSeq" id="WP_272460814.1">
    <property type="nucleotide sequence ID" value="NZ_JAPFQL010000007.1"/>
</dbReference>
<organism evidence="7 8">
    <name type="scientific">Intrasporangium calvum</name>
    <dbReference type="NCBI Taxonomy" id="53358"/>
    <lineage>
        <taxon>Bacteria</taxon>
        <taxon>Bacillati</taxon>
        <taxon>Actinomycetota</taxon>
        <taxon>Actinomycetes</taxon>
        <taxon>Micrococcales</taxon>
        <taxon>Intrasporangiaceae</taxon>
        <taxon>Intrasporangium</taxon>
    </lineage>
</organism>
<feature type="transmembrane region" description="Helical" evidence="5">
    <location>
        <begin position="195"/>
        <end position="217"/>
    </location>
</feature>
<dbReference type="PANTHER" id="PTHR43027">
    <property type="entry name" value="DOXORUBICIN RESISTANCE ABC TRANSPORTER PERMEASE PROTEIN DRRC-RELATED"/>
    <property type="match status" value="1"/>
</dbReference>
<comment type="subcellular location">
    <subcellularLocation>
        <location evidence="1">Membrane</location>
        <topology evidence="1">Multi-pass membrane protein</topology>
    </subcellularLocation>
</comment>
<feature type="non-terminal residue" evidence="7">
    <location>
        <position position="355"/>
    </location>
</feature>
<evidence type="ECO:0000256" key="2">
    <source>
        <dbReference type="ARBA" id="ARBA00022692"/>
    </source>
</evidence>
<evidence type="ECO:0000313" key="7">
    <source>
        <dbReference type="EMBL" id="MDC5696238.1"/>
    </source>
</evidence>
<evidence type="ECO:0000259" key="6">
    <source>
        <dbReference type="Pfam" id="PF12698"/>
    </source>
</evidence>
<evidence type="ECO:0000313" key="8">
    <source>
        <dbReference type="Proteomes" id="UP001150259"/>
    </source>
</evidence>
<reference evidence="7 8" key="1">
    <citation type="submission" date="2022-11" db="EMBL/GenBank/DDBJ databases">
        <title>Anaerobic phenanthrene biodegradation by a DNRA strain PheN6.</title>
        <authorList>
            <person name="Zhang Z."/>
        </authorList>
    </citation>
    <scope>NUCLEOTIDE SEQUENCE [LARGE SCALE GENOMIC DNA]</scope>
    <source>
        <strain evidence="7 8">PheN6</strain>
    </source>
</reference>
<feature type="transmembrane region" description="Helical" evidence="5">
    <location>
        <begin position="247"/>
        <end position="267"/>
    </location>
</feature>
<protein>
    <submittedName>
        <fullName evidence="7">ABC transporter permease</fullName>
    </submittedName>
</protein>
<sequence length="355" mass="36788">MKRLKPVLAITGAELRRFLRDRSNIFFVFLMPLMLVVVIGAQFGSNASAGRVTVAGEDGALRQAIVTELERGDLVVGAGEWDDIVDEVARGRTTVGLHVPVGANAAFTAGEPVTLEILPSSQSAALAAQQVVRAAVEKVQLDRAQVAALVTRGVGEKAAADSIATARSQVTGPTVRVEDVDRLAQEFSGLGQFDLGASSMVLLFTFLSSLAGAATLIQARRQGVIARALAAPVSNGQVLLGQAGGRFTIALFQAVYIAVATALLFGVDWGNVWLTGVVLLVYSAVSAGAAMVLGSVLDNEGAASGIGVGLGLVLAGLGGGMVPLELFSDTLRTVSKVTPHAWAYEAFAEIQRHDA</sequence>
<dbReference type="PANTHER" id="PTHR43027:SF1">
    <property type="entry name" value="DOXORUBICIN RESISTANCE ABC TRANSPORTER PERMEASE PROTEIN DRRC-RELATED"/>
    <property type="match status" value="1"/>
</dbReference>
<evidence type="ECO:0000256" key="1">
    <source>
        <dbReference type="ARBA" id="ARBA00004141"/>
    </source>
</evidence>
<feature type="transmembrane region" description="Helical" evidence="5">
    <location>
        <begin position="273"/>
        <end position="293"/>
    </location>
</feature>
<evidence type="ECO:0000256" key="5">
    <source>
        <dbReference type="SAM" id="Phobius"/>
    </source>
</evidence>
<keyword evidence="2 5" id="KW-0812">Transmembrane</keyword>
<evidence type="ECO:0000256" key="3">
    <source>
        <dbReference type="ARBA" id="ARBA00022989"/>
    </source>
</evidence>
<evidence type="ECO:0000256" key="4">
    <source>
        <dbReference type="ARBA" id="ARBA00023136"/>
    </source>
</evidence>
<dbReference type="Pfam" id="PF12698">
    <property type="entry name" value="ABC2_membrane_3"/>
    <property type="match status" value="1"/>
</dbReference>
<feature type="domain" description="ABC-2 type transporter transmembrane" evidence="6">
    <location>
        <begin position="25"/>
        <end position="350"/>
    </location>
</feature>
<dbReference type="EMBL" id="JAPFQL010000007">
    <property type="protein sequence ID" value="MDC5696238.1"/>
    <property type="molecule type" value="Genomic_DNA"/>
</dbReference>
<keyword evidence="3 5" id="KW-1133">Transmembrane helix</keyword>
<keyword evidence="4 5" id="KW-0472">Membrane</keyword>
<dbReference type="InterPro" id="IPR052902">
    <property type="entry name" value="ABC-2_transporter"/>
</dbReference>
<keyword evidence="8" id="KW-1185">Reference proteome</keyword>
<dbReference type="InterPro" id="IPR013525">
    <property type="entry name" value="ABC2_TM"/>
</dbReference>
<accession>A0ABT5GDC1</accession>
<comment type="caution">
    <text evidence="7">The sequence shown here is derived from an EMBL/GenBank/DDBJ whole genome shotgun (WGS) entry which is preliminary data.</text>
</comment>
<gene>
    <name evidence="7" type="ORF">OO014_03140</name>
</gene>